<keyword evidence="1" id="KW-1133">Transmembrane helix</keyword>
<name>A0A210QVA8_MIZYE</name>
<accession>A0A210QVA8</accession>
<dbReference type="STRING" id="6573.A0A210QVA8"/>
<evidence type="ECO:0000313" key="2">
    <source>
        <dbReference type="EMBL" id="OWF52665.1"/>
    </source>
</evidence>
<evidence type="ECO:0000313" key="3">
    <source>
        <dbReference type="Proteomes" id="UP000242188"/>
    </source>
</evidence>
<keyword evidence="3" id="KW-1185">Reference proteome</keyword>
<dbReference type="EMBL" id="NEDP02001712">
    <property type="protein sequence ID" value="OWF52665.1"/>
    <property type="molecule type" value="Genomic_DNA"/>
</dbReference>
<organism evidence="2 3">
    <name type="scientific">Mizuhopecten yessoensis</name>
    <name type="common">Japanese scallop</name>
    <name type="synonym">Patinopecten yessoensis</name>
    <dbReference type="NCBI Taxonomy" id="6573"/>
    <lineage>
        <taxon>Eukaryota</taxon>
        <taxon>Metazoa</taxon>
        <taxon>Spiralia</taxon>
        <taxon>Lophotrochozoa</taxon>
        <taxon>Mollusca</taxon>
        <taxon>Bivalvia</taxon>
        <taxon>Autobranchia</taxon>
        <taxon>Pteriomorphia</taxon>
        <taxon>Pectinida</taxon>
        <taxon>Pectinoidea</taxon>
        <taxon>Pectinidae</taxon>
        <taxon>Mizuhopecten</taxon>
    </lineage>
</organism>
<comment type="caution">
    <text evidence="2">The sequence shown here is derived from an EMBL/GenBank/DDBJ whole genome shotgun (WGS) entry which is preliminary data.</text>
</comment>
<keyword evidence="1" id="KW-0472">Membrane</keyword>
<evidence type="ECO:0008006" key="4">
    <source>
        <dbReference type="Google" id="ProtNLM"/>
    </source>
</evidence>
<feature type="transmembrane region" description="Helical" evidence="1">
    <location>
        <begin position="77"/>
        <end position="98"/>
    </location>
</feature>
<protein>
    <recommendedName>
        <fullName evidence="4">Transmembrane protein</fullName>
    </recommendedName>
</protein>
<gene>
    <name evidence="2" type="ORF">KP79_PYT05780</name>
</gene>
<dbReference type="Proteomes" id="UP000242188">
    <property type="component" value="Unassembled WGS sequence"/>
</dbReference>
<reference evidence="2 3" key="1">
    <citation type="journal article" date="2017" name="Nat. Ecol. Evol.">
        <title>Scallop genome provides insights into evolution of bilaterian karyotype and development.</title>
        <authorList>
            <person name="Wang S."/>
            <person name="Zhang J."/>
            <person name="Jiao W."/>
            <person name="Li J."/>
            <person name="Xun X."/>
            <person name="Sun Y."/>
            <person name="Guo X."/>
            <person name="Huan P."/>
            <person name="Dong B."/>
            <person name="Zhang L."/>
            <person name="Hu X."/>
            <person name="Sun X."/>
            <person name="Wang J."/>
            <person name="Zhao C."/>
            <person name="Wang Y."/>
            <person name="Wang D."/>
            <person name="Huang X."/>
            <person name="Wang R."/>
            <person name="Lv J."/>
            <person name="Li Y."/>
            <person name="Zhang Z."/>
            <person name="Liu B."/>
            <person name="Lu W."/>
            <person name="Hui Y."/>
            <person name="Liang J."/>
            <person name="Zhou Z."/>
            <person name="Hou R."/>
            <person name="Li X."/>
            <person name="Liu Y."/>
            <person name="Li H."/>
            <person name="Ning X."/>
            <person name="Lin Y."/>
            <person name="Zhao L."/>
            <person name="Xing Q."/>
            <person name="Dou J."/>
            <person name="Li Y."/>
            <person name="Mao J."/>
            <person name="Guo H."/>
            <person name="Dou H."/>
            <person name="Li T."/>
            <person name="Mu C."/>
            <person name="Jiang W."/>
            <person name="Fu Q."/>
            <person name="Fu X."/>
            <person name="Miao Y."/>
            <person name="Liu J."/>
            <person name="Yu Q."/>
            <person name="Li R."/>
            <person name="Liao H."/>
            <person name="Li X."/>
            <person name="Kong Y."/>
            <person name="Jiang Z."/>
            <person name="Chourrout D."/>
            <person name="Li R."/>
            <person name="Bao Z."/>
        </authorList>
    </citation>
    <scope>NUCLEOTIDE SEQUENCE [LARGE SCALE GENOMIC DNA]</scope>
    <source>
        <strain evidence="2 3">PY_sf001</strain>
    </source>
</reference>
<feature type="transmembrane region" description="Helical" evidence="1">
    <location>
        <begin position="41"/>
        <end position="65"/>
    </location>
</feature>
<dbReference type="AlphaFoldDB" id="A0A210QVA8"/>
<keyword evidence="1" id="KW-0812">Transmembrane</keyword>
<dbReference type="OrthoDB" id="6146242at2759"/>
<proteinExistence type="predicted"/>
<evidence type="ECO:0000256" key="1">
    <source>
        <dbReference type="SAM" id="Phobius"/>
    </source>
</evidence>
<sequence length="367" mass="40784">MSKSRHDIDKDTVVAYHDFIQGQIKGELNGVNLGPGRTCCLIAGVVFVIGLVLGIVGILVITLRMRHVYLWDWNDQFLGPAFIVLMLLCVGLAVFLIVEGKRRANAYRRDLVFRPIGDYGVAVVHKSRLNYEEKSRDNLKSGTTPHQPIQPKPYQVSYLPSMSGVGDLGSSPFIVQIPFRMIMRVVLEKLAMRTGHMEILTPGALLLDMKKEVAALMIAEAQTGEVQMTGVDLLVIDQGDHQMTVHDLTVHACPTPTVVVRPVALMIDRGDPQENGEEDLQGQMIGDAHQDPLGTGTGMTEGAWMKIDEGRRKEGKRRVNHIEMDPHQVTMTQPVSCSAEMVRMTLSQSSKWPVENNEIDPRLDQCD</sequence>